<protein>
    <submittedName>
        <fullName evidence="1">Uncharacterized protein</fullName>
    </submittedName>
</protein>
<dbReference type="EMBL" id="NHOC01000009">
    <property type="protein sequence ID" value="OUM19857.1"/>
    <property type="molecule type" value="Genomic_DNA"/>
</dbReference>
<keyword evidence="2" id="KW-1185">Reference proteome</keyword>
<evidence type="ECO:0000313" key="2">
    <source>
        <dbReference type="Proteomes" id="UP000194903"/>
    </source>
</evidence>
<accession>A0A252F245</accession>
<evidence type="ECO:0000313" key="1">
    <source>
        <dbReference type="EMBL" id="OUM19857.1"/>
    </source>
</evidence>
<sequence length="112" mass="12862">MNYVPECSSWLAKEYIVLSETDLACAEILLKMWAAQHQHSLAAERAFFQRKIDQINRIARESNRIAWGDVRLAGSSPTPEEYVAYKLTLLGHWFDEMNASSYCPVPLFPKPE</sequence>
<dbReference type="RefSeq" id="WP_087020925.1">
    <property type="nucleotide sequence ID" value="NZ_CP178353.1"/>
</dbReference>
<comment type="caution">
    <text evidence="1">The sequence shown here is derived from an EMBL/GenBank/DDBJ whole genome shotgun (WGS) entry which is preliminary data.</text>
</comment>
<dbReference type="Proteomes" id="UP000194903">
    <property type="component" value="Unassembled WGS sequence"/>
</dbReference>
<name>A0A252F245_9FIRM</name>
<gene>
    <name evidence="1" type="ORF">CBW42_10260</name>
</gene>
<organism evidence="1 2">
    <name type="scientific">Butyricicoccus porcorum</name>
    <dbReference type="NCBI Taxonomy" id="1945634"/>
    <lineage>
        <taxon>Bacteria</taxon>
        <taxon>Bacillati</taxon>
        <taxon>Bacillota</taxon>
        <taxon>Clostridia</taxon>
        <taxon>Eubacteriales</taxon>
        <taxon>Butyricicoccaceae</taxon>
        <taxon>Butyricicoccus</taxon>
    </lineage>
</organism>
<proteinExistence type="predicted"/>
<reference evidence="1 2" key="1">
    <citation type="submission" date="2017-05" db="EMBL/GenBank/DDBJ databases">
        <title>Butyricicoccus porcorum sp. nov. a butyrate-producing bacterium from the swine intestinal tract.</title>
        <authorList>
            <person name="Trachsel J."/>
            <person name="Humphrey S."/>
            <person name="Allen H.K."/>
        </authorList>
    </citation>
    <scope>NUCLEOTIDE SEQUENCE [LARGE SCALE GENOMIC DNA]</scope>
    <source>
        <strain evidence="1">BB10</strain>
    </source>
</reference>
<dbReference type="AlphaFoldDB" id="A0A252F245"/>